<proteinExistence type="predicted"/>
<reference evidence="1" key="2">
    <citation type="submission" date="2020-11" db="EMBL/GenBank/DDBJ databases">
        <authorList>
            <person name="McCartney M.A."/>
            <person name="Auch B."/>
            <person name="Kono T."/>
            <person name="Mallez S."/>
            <person name="Becker A."/>
            <person name="Gohl D.M."/>
            <person name="Silverstein K.A.T."/>
            <person name="Koren S."/>
            <person name="Bechman K.B."/>
            <person name="Herman A."/>
            <person name="Abrahante J.E."/>
            <person name="Garbe J."/>
        </authorList>
    </citation>
    <scope>NUCLEOTIDE SEQUENCE</scope>
    <source>
        <strain evidence="1">Duluth1</strain>
        <tissue evidence="1">Whole animal</tissue>
    </source>
</reference>
<protein>
    <submittedName>
        <fullName evidence="1">Uncharacterized protein</fullName>
    </submittedName>
</protein>
<keyword evidence="2" id="KW-1185">Reference proteome</keyword>
<evidence type="ECO:0000313" key="2">
    <source>
        <dbReference type="Proteomes" id="UP000828390"/>
    </source>
</evidence>
<evidence type="ECO:0000313" key="1">
    <source>
        <dbReference type="EMBL" id="KAH3888343.1"/>
    </source>
</evidence>
<reference evidence="1" key="1">
    <citation type="journal article" date="2019" name="bioRxiv">
        <title>The Genome of the Zebra Mussel, Dreissena polymorpha: A Resource for Invasive Species Research.</title>
        <authorList>
            <person name="McCartney M.A."/>
            <person name="Auch B."/>
            <person name="Kono T."/>
            <person name="Mallez S."/>
            <person name="Zhang Y."/>
            <person name="Obille A."/>
            <person name="Becker A."/>
            <person name="Abrahante J.E."/>
            <person name="Garbe J."/>
            <person name="Badalamenti J.P."/>
            <person name="Herman A."/>
            <person name="Mangelson H."/>
            <person name="Liachko I."/>
            <person name="Sullivan S."/>
            <person name="Sone E.D."/>
            <person name="Koren S."/>
            <person name="Silverstein K.A.T."/>
            <person name="Beckman K.B."/>
            <person name="Gohl D.M."/>
        </authorList>
    </citation>
    <scope>NUCLEOTIDE SEQUENCE</scope>
    <source>
        <strain evidence="1">Duluth1</strain>
        <tissue evidence="1">Whole animal</tissue>
    </source>
</reference>
<comment type="caution">
    <text evidence="1">The sequence shown here is derived from an EMBL/GenBank/DDBJ whole genome shotgun (WGS) entry which is preliminary data.</text>
</comment>
<accession>A0A9D4S2S0</accession>
<dbReference type="AlphaFoldDB" id="A0A9D4S2S0"/>
<dbReference type="EMBL" id="JAIWYP010000001">
    <property type="protein sequence ID" value="KAH3888343.1"/>
    <property type="molecule type" value="Genomic_DNA"/>
</dbReference>
<gene>
    <name evidence="1" type="ORF">DPMN_012376</name>
</gene>
<sequence>MFRIAKENRADDVNDDPDQEFAQMAKTFALCVAFAANCGGIATLTGTPPNIILKGQADM</sequence>
<organism evidence="1 2">
    <name type="scientific">Dreissena polymorpha</name>
    <name type="common">Zebra mussel</name>
    <name type="synonym">Mytilus polymorpha</name>
    <dbReference type="NCBI Taxonomy" id="45954"/>
    <lineage>
        <taxon>Eukaryota</taxon>
        <taxon>Metazoa</taxon>
        <taxon>Spiralia</taxon>
        <taxon>Lophotrochozoa</taxon>
        <taxon>Mollusca</taxon>
        <taxon>Bivalvia</taxon>
        <taxon>Autobranchia</taxon>
        <taxon>Heteroconchia</taxon>
        <taxon>Euheterodonta</taxon>
        <taxon>Imparidentia</taxon>
        <taxon>Neoheterodontei</taxon>
        <taxon>Myida</taxon>
        <taxon>Dreissenoidea</taxon>
        <taxon>Dreissenidae</taxon>
        <taxon>Dreissena</taxon>
    </lineage>
</organism>
<name>A0A9D4S2S0_DREPO</name>
<dbReference type="Proteomes" id="UP000828390">
    <property type="component" value="Unassembled WGS sequence"/>
</dbReference>